<proteinExistence type="predicted"/>
<dbReference type="PANTHER" id="PTHR12053">
    <property type="entry name" value="PROTEASE FAMILY M28 PLASMA GLUTAMATE CARBOXYPEPTIDASE-RELATED"/>
    <property type="match status" value="1"/>
</dbReference>
<dbReference type="Gene3D" id="3.40.630.10">
    <property type="entry name" value="Zn peptidases"/>
    <property type="match status" value="2"/>
</dbReference>
<keyword evidence="25" id="KW-1185">Reference proteome</keyword>
<feature type="chain" id="PRO_5029518941" description="Carboxypeptidase Q" evidence="22">
    <location>
        <begin position="22"/>
        <end position="540"/>
    </location>
</feature>
<dbReference type="Gene3D" id="3.50.30.30">
    <property type="match status" value="2"/>
</dbReference>
<evidence type="ECO:0000256" key="7">
    <source>
        <dbReference type="ARBA" id="ARBA00022645"/>
    </source>
</evidence>
<evidence type="ECO:0000256" key="9">
    <source>
        <dbReference type="ARBA" id="ARBA00022723"/>
    </source>
</evidence>
<sequence>MKKNLLFSAFFAIGAVSPLFAQESFDAAAVQKIRDEGMNRSKVMETAFTLTDVTGPRLSGSPGLRKAQEQVAAQMKAMGLQNVKIEPWGEFGKGWQIDKSYTAMTAPYYDALIAYPKAWSGSTKGAVKGEVVIVKADSLPDLEKYKGKLKGKFVIYDSQTTQAAGDIFQADGSRNTDARLAEMAATQPVTPGAGPGGRPGAGRPGGRGGAFAAMAFRPKLAEFLASEGVGLIINMGRGTDGTLFTSNGNSRAKDAPKAGPEVEMSGEDYLRLLRLVKSGAKVEMEADIKTSFYTKDLQEYNVVGEIPGSDPTLGSELVMLGAHFDSWHSGTGATDNAAGSAVMMEAMRIIQATGLKPKRTIRIALWSGEEQGLLGSRGYVTNHFASTADMVLKPEHSKLSAYYNLDNGTGKIRGVYLQGNAAAGPIFRSWLAPFNDLGATTVTISNTGGTDHQSYDAVGLPGFQFIQDGMDYNTRTHHSNQDTYDRLSADDLKQAATIIAAFAYNTSQRTEKIPRKALPAARPPQTPGGAGAAGTAPARN</sequence>
<feature type="signal peptide" evidence="22">
    <location>
        <begin position="1"/>
        <end position="21"/>
    </location>
</feature>
<keyword evidence="9" id="KW-0479">Metal-binding</keyword>
<evidence type="ECO:0000256" key="11">
    <source>
        <dbReference type="ARBA" id="ARBA00022801"/>
    </source>
</evidence>
<name>A0A7K1XUM2_9SPHI</name>
<evidence type="ECO:0000256" key="6">
    <source>
        <dbReference type="ARBA" id="ARBA00022525"/>
    </source>
</evidence>
<protein>
    <recommendedName>
        <fullName evidence="5">Carboxypeptidase Q</fullName>
    </recommendedName>
    <alternativeName>
        <fullName evidence="20">Plasma glutamate carboxypeptidase</fullName>
    </alternativeName>
</protein>
<evidence type="ECO:0000256" key="19">
    <source>
        <dbReference type="ARBA" id="ARBA00025833"/>
    </source>
</evidence>
<evidence type="ECO:0000313" key="25">
    <source>
        <dbReference type="Proteomes" id="UP000451233"/>
    </source>
</evidence>
<organism evidence="24 25">
    <name type="scientific">Hufsiella ginkgonis</name>
    <dbReference type="NCBI Taxonomy" id="2695274"/>
    <lineage>
        <taxon>Bacteria</taxon>
        <taxon>Pseudomonadati</taxon>
        <taxon>Bacteroidota</taxon>
        <taxon>Sphingobacteriia</taxon>
        <taxon>Sphingobacteriales</taxon>
        <taxon>Sphingobacteriaceae</taxon>
        <taxon>Hufsiella</taxon>
    </lineage>
</organism>
<feature type="region of interest" description="Disordered" evidence="21">
    <location>
        <begin position="510"/>
        <end position="540"/>
    </location>
</feature>
<feature type="compositionally biased region" description="Gly residues" evidence="21">
    <location>
        <begin position="193"/>
        <end position="206"/>
    </location>
</feature>
<evidence type="ECO:0000259" key="23">
    <source>
        <dbReference type="Pfam" id="PF04389"/>
    </source>
</evidence>
<dbReference type="GO" id="GO:0006508">
    <property type="term" value="P:proteolysis"/>
    <property type="evidence" value="ECO:0007669"/>
    <property type="project" value="UniProtKB-KW"/>
</dbReference>
<dbReference type="GO" id="GO:0070573">
    <property type="term" value="F:metallodipeptidase activity"/>
    <property type="evidence" value="ECO:0007669"/>
    <property type="project" value="InterPro"/>
</dbReference>
<dbReference type="InterPro" id="IPR007484">
    <property type="entry name" value="Peptidase_M28"/>
</dbReference>
<dbReference type="GO" id="GO:0005764">
    <property type="term" value="C:lysosome"/>
    <property type="evidence" value="ECO:0007669"/>
    <property type="project" value="UniProtKB-SubCell"/>
</dbReference>
<comment type="subunit">
    <text evidence="19">Homodimer. The monomeric form is inactive while the homodimer is active.</text>
</comment>
<dbReference type="Pfam" id="PF04389">
    <property type="entry name" value="Peptidase_M28"/>
    <property type="match status" value="1"/>
</dbReference>
<dbReference type="SUPFAM" id="SSF53187">
    <property type="entry name" value="Zn-dependent exopeptidases"/>
    <property type="match status" value="1"/>
</dbReference>
<evidence type="ECO:0000256" key="4">
    <source>
        <dbReference type="ARBA" id="ARBA00004613"/>
    </source>
</evidence>
<evidence type="ECO:0000313" key="24">
    <source>
        <dbReference type="EMBL" id="MXV14469.1"/>
    </source>
</evidence>
<dbReference type="GO" id="GO:0005576">
    <property type="term" value="C:extracellular region"/>
    <property type="evidence" value="ECO:0007669"/>
    <property type="project" value="UniProtKB-SubCell"/>
</dbReference>
<comment type="caution">
    <text evidence="24">The sequence shown here is derived from an EMBL/GenBank/DDBJ whole genome shotgun (WGS) entry which is preliminary data.</text>
</comment>
<evidence type="ECO:0000256" key="14">
    <source>
        <dbReference type="ARBA" id="ARBA00023034"/>
    </source>
</evidence>
<evidence type="ECO:0000256" key="18">
    <source>
        <dbReference type="ARBA" id="ARBA00023228"/>
    </source>
</evidence>
<keyword evidence="11 24" id="KW-0378">Hydrolase</keyword>
<evidence type="ECO:0000256" key="20">
    <source>
        <dbReference type="ARBA" id="ARBA00033328"/>
    </source>
</evidence>
<evidence type="ECO:0000256" key="12">
    <source>
        <dbReference type="ARBA" id="ARBA00022824"/>
    </source>
</evidence>
<accession>A0A7K1XUM2</accession>
<keyword evidence="18" id="KW-0458">Lysosome</keyword>
<evidence type="ECO:0000256" key="2">
    <source>
        <dbReference type="ARBA" id="ARBA00004371"/>
    </source>
</evidence>
<keyword evidence="8" id="KW-0645">Protease</keyword>
<feature type="domain" description="Peptidase M28" evidence="23">
    <location>
        <begin position="301"/>
        <end position="502"/>
    </location>
</feature>
<keyword evidence="17" id="KW-0325">Glycoprotein</keyword>
<evidence type="ECO:0000256" key="16">
    <source>
        <dbReference type="ARBA" id="ARBA00023145"/>
    </source>
</evidence>
<keyword evidence="7" id="KW-0121">Carboxypeptidase</keyword>
<keyword evidence="12" id="KW-0256">Endoplasmic reticulum</keyword>
<keyword evidence="16" id="KW-0865">Zymogen</keyword>
<reference evidence="24 25" key="1">
    <citation type="submission" date="2019-11" db="EMBL/GenBank/DDBJ databases">
        <title>Pedobacter sp. HMF7056 Genome sequencing and assembly.</title>
        <authorList>
            <person name="Kang H."/>
            <person name="Kim H."/>
            <person name="Joh K."/>
        </authorList>
    </citation>
    <scope>NUCLEOTIDE SEQUENCE [LARGE SCALE GENOMIC DNA]</scope>
    <source>
        <strain evidence="24 25">HMF7056</strain>
    </source>
</reference>
<dbReference type="PANTHER" id="PTHR12053:SF3">
    <property type="entry name" value="CARBOXYPEPTIDASE Q"/>
    <property type="match status" value="1"/>
</dbReference>
<dbReference type="GO" id="GO:0046872">
    <property type="term" value="F:metal ion binding"/>
    <property type="evidence" value="ECO:0007669"/>
    <property type="project" value="UniProtKB-KW"/>
</dbReference>
<keyword evidence="6" id="KW-0964">Secreted</keyword>
<evidence type="ECO:0000256" key="13">
    <source>
        <dbReference type="ARBA" id="ARBA00022833"/>
    </source>
</evidence>
<evidence type="ECO:0000256" key="10">
    <source>
        <dbReference type="ARBA" id="ARBA00022729"/>
    </source>
</evidence>
<dbReference type="GO" id="GO:0004180">
    <property type="term" value="F:carboxypeptidase activity"/>
    <property type="evidence" value="ECO:0007669"/>
    <property type="project" value="UniProtKB-KW"/>
</dbReference>
<keyword evidence="14" id="KW-0333">Golgi apparatus</keyword>
<evidence type="ECO:0000256" key="1">
    <source>
        <dbReference type="ARBA" id="ARBA00004240"/>
    </source>
</evidence>
<evidence type="ECO:0000256" key="8">
    <source>
        <dbReference type="ARBA" id="ARBA00022670"/>
    </source>
</evidence>
<dbReference type="AlphaFoldDB" id="A0A7K1XUM2"/>
<keyword evidence="13" id="KW-0862">Zinc</keyword>
<evidence type="ECO:0000256" key="5">
    <source>
        <dbReference type="ARBA" id="ARBA00014116"/>
    </source>
</evidence>
<keyword evidence="10 22" id="KW-0732">Signal</keyword>
<feature type="region of interest" description="Disordered" evidence="21">
    <location>
        <begin position="187"/>
        <end position="206"/>
    </location>
</feature>
<evidence type="ECO:0000256" key="21">
    <source>
        <dbReference type="SAM" id="MobiDB-lite"/>
    </source>
</evidence>
<dbReference type="CDD" id="cd08015">
    <property type="entry name" value="M28_like"/>
    <property type="match status" value="1"/>
</dbReference>
<evidence type="ECO:0000256" key="3">
    <source>
        <dbReference type="ARBA" id="ARBA00004555"/>
    </source>
</evidence>
<evidence type="ECO:0000256" key="17">
    <source>
        <dbReference type="ARBA" id="ARBA00023180"/>
    </source>
</evidence>
<dbReference type="EMBL" id="WVHS01000001">
    <property type="protein sequence ID" value="MXV14469.1"/>
    <property type="molecule type" value="Genomic_DNA"/>
</dbReference>
<comment type="subcellular location">
    <subcellularLocation>
        <location evidence="1">Endoplasmic reticulum</location>
    </subcellularLocation>
    <subcellularLocation>
        <location evidence="3">Golgi apparatus</location>
    </subcellularLocation>
    <subcellularLocation>
        <location evidence="2">Lysosome</location>
    </subcellularLocation>
    <subcellularLocation>
        <location evidence="4">Secreted</location>
    </subcellularLocation>
</comment>
<dbReference type="RefSeq" id="WP_160905441.1">
    <property type="nucleotide sequence ID" value="NZ_WVHS01000001.1"/>
</dbReference>
<evidence type="ECO:0000256" key="15">
    <source>
        <dbReference type="ARBA" id="ARBA00023049"/>
    </source>
</evidence>
<evidence type="ECO:0000256" key="22">
    <source>
        <dbReference type="SAM" id="SignalP"/>
    </source>
</evidence>
<gene>
    <name evidence="24" type="ORF">GS398_04100</name>
</gene>
<keyword evidence="15" id="KW-0482">Metalloprotease</keyword>
<dbReference type="InterPro" id="IPR039866">
    <property type="entry name" value="CPQ"/>
</dbReference>
<dbReference type="Proteomes" id="UP000451233">
    <property type="component" value="Unassembled WGS sequence"/>
</dbReference>